<organism evidence="5 6">
    <name type="scientific">Sorangium cellulosum</name>
    <name type="common">Polyangium cellulosum</name>
    <dbReference type="NCBI Taxonomy" id="56"/>
    <lineage>
        <taxon>Bacteria</taxon>
        <taxon>Pseudomonadati</taxon>
        <taxon>Myxococcota</taxon>
        <taxon>Polyangia</taxon>
        <taxon>Polyangiales</taxon>
        <taxon>Polyangiaceae</taxon>
        <taxon>Sorangium</taxon>
    </lineage>
</organism>
<reference evidence="5 6" key="1">
    <citation type="submission" date="2015-09" db="EMBL/GenBank/DDBJ databases">
        <title>Sorangium comparison.</title>
        <authorList>
            <person name="Zaburannyi N."/>
            <person name="Bunk B."/>
            <person name="Overmann J."/>
            <person name="Mueller R."/>
        </authorList>
    </citation>
    <scope>NUCLEOTIDE SEQUENCE [LARGE SCALE GENOMIC DNA]</scope>
    <source>
        <strain evidence="5 6">So ceGT47</strain>
    </source>
</reference>
<dbReference type="InterPro" id="IPR011957">
    <property type="entry name" value="Benz_CoA_lig"/>
</dbReference>
<dbReference type="InterPro" id="IPR000873">
    <property type="entry name" value="AMP-dep_synth/lig_dom"/>
</dbReference>
<dbReference type="AlphaFoldDB" id="A0A4P2PXP5"/>
<evidence type="ECO:0000256" key="2">
    <source>
        <dbReference type="SAM" id="MobiDB-lite"/>
    </source>
</evidence>
<dbReference type="Gene3D" id="3.40.50.12780">
    <property type="entry name" value="N-terminal domain of ligase-like"/>
    <property type="match status" value="1"/>
</dbReference>
<dbReference type="Proteomes" id="UP000295781">
    <property type="component" value="Chromosome"/>
</dbReference>
<evidence type="ECO:0000313" key="6">
    <source>
        <dbReference type="Proteomes" id="UP000295781"/>
    </source>
</evidence>
<feature type="compositionally biased region" description="Basic and acidic residues" evidence="2">
    <location>
        <begin position="546"/>
        <end position="558"/>
    </location>
</feature>
<dbReference type="NCBIfam" id="TIGR02262">
    <property type="entry name" value="benz_CoA_lig"/>
    <property type="match status" value="1"/>
</dbReference>
<dbReference type="GO" id="GO:0005524">
    <property type="term" value="F:ATP binding"/>
    <property type="evidence" value="ECO:0007669"/>
    <property type="project" value="InterPro"/>
</dbReference>
<dbReference type="GO" id="GO:0016878">
    <property type="term" value="F:acid-thiol ligase activity"/>
    <property type="evidence" value="ECO:0007669"/>
    <property type="project" value="TreeGrafter"/>
</dbReference>
<feature type="domain" description="AMP-dependent synthetase/ligase" evidence="3">
    <location>
        <begin position="23"/>
        <end position="412"/>
    </location>
</feature>
<dbReference type="EMBL" id="CP012670">
    <property type="protein sequence ID" value="AUX21326.1"/>
    <property type="molecule type" value="Genomic_DNA"/>
</dbReference>
<dbReference type="Gene3D" id="3.30.300.30">
    <property type="match status" value="1"/>
</dbReference>
<sequence>MIPPTFPEHFNLADYYLFDRLREGRGQKTALLFGDQRHTYADVAERVQRLRAHLALEDVAPEQRVLLLLHDSPAFVWAFFAALHHGAVVAMGNPEAPAADLAYLVEYTRAAAVITLPRVAEAIADTLAAADLRTLVLVPEVVTGGDVEADIAVPPALDALRAVSLRSALTMGRTALGPKSGLSGPRPTRRDDAAIWLFTSGSTGKSKAAIHAHRDFAFNTECYAKATVGYREDDITVSVPRLFFGYATGTNLLFPFAVGATAGLFVERPTPESLARTIERYRPTVVTNVPTMMGKLLDHDDARAARGEPRLDLSSVRFHLSAGEALPPALLERFRARFHADVYDGIGSAEMFHIYCSNRPGDVRPGSLGRAVEGYTIKVLASDAAGPGAPELEPGETGVMWVKGDSVALGYFQDREKSWGTFHGHWCRTGDLFRKDADGYLWFSGRADELLKVGGVWVAPVEVEECLTEHPAVGLAAVIGAEDGGLVKPKAFVVVRDDARARVATAEGQAALADELKAFVKDRLSKHKYPRWIVFVDDVPRNDRGKVDRKALRQREAAGEGPAGR</sequence>
<dbReference type="InterPro" id="IPR025110">
    <property type="entry name" value="AMP-bd_C"/>
</dbReference>
<evidence type="ECO:0000313" key="5">
    <source>
        <dbReference type="EMBL" id="AUX21326.1"/>
    </source>
</evidence>
<proteinExistence type="predicted"/>
<gene>
    <name evidence="5" type="ORF">SOCEGT47_018070</name>
</gene>
<dbReference type="RefSeq" id="WP_129346663.1">
    <property type="nucleotide sequence ID" value="NZ_CP012670.1"/>
</dbReference>
<evidence type="ECO:0000256" key="1">
    <source>
        <dbReference type="ARBA" id="ARBA00022598"/>
    </source>
</evidence>
<dbReference type="OrthoDB" id="9799237at2"/>
<dbReference type="InterPro" id="IPR045851">
    <property type="entry name" value="AMP-bd_C_sf"/>
</dbReference>
<dbReference type="Pfam" id="PF00501">
    <property type="entry name" value="AMP-binding"/>
    <property type="match status" value="1"/>
</dbReference>
<accession>A0A4P2PXP5</accession>
<keyword evidence="1 5" id="KW-0436">Ligase</keyword>
<evidence type="ECO:0000259" key="3">
    <source>
        <dbReference type="Pfam" id="PF00501"/>
    </source>
</evidence>
<dbReference type="GO" id="GO:0044550">
    <property type="term" value="P:secondary metabolite biosynthetic process"/>
    <property type="evidence" value="ECO:0007669"/>
    <property type="project" value="TreeGrafter"/>
</dbReference>
<dbReference type="PANTHER" id="PTHR43352">
    <property type="entry name" value="ACETYL-COA SYNTHETASE"/>
    <property type="match status" value="1"/>
</dbReference>
<dbReference type="Pfam" id="PF13193">
    <property type="entry name" value="AMP-binding_C"/>
    <property type="match status" value="1"/>
</dbReference>
<protein>
    <submittedName>
        <fullName evidence="5">4-hydroxybenzoate--CoA ligase</fullName>
    </submittedName>
</protein>
<feature type="domain" description="AMP-binding enzyme C-terminal" evidence="4">
    <location>
        <begin position="462"/>
        <end position="546"/>
    </location>
</feature>
<dbReference type="SUPFAM" id="SSF56801">
    <property type="entry name" value="Acetyl-CoA synthetase-like"/>
    <property type="match status" value="1"/>
</dbReference>
<feature type="region of interest" description="Disordered" evidence="2">
    <location>
        <begin position="546"/>
        <end position="565"/>
    </location>
</feature>
<dbReference type="GO" id="GO:0016405">
    <property type="term" value="F:CoA-ligase activity"/>
    <property type="evidence" value="ECO:0007669"/>
    <property type="project" value="InterPro"/>
</dbReference>
<dbReference type="PANTHER" id="PTHR43352:SF1">
    <property type="entry name" value="ANTHRANILATE--COA LIGASE"/>
    <property type="match status" value="1"/>
</dbReference>
<evidence type="ECO:0000259" key="4">
    <source>
        <dbReference type="Pfam" id="PF13193"/>
    </source>
</evidence>
<dbReference type="InterPro" id="IPR042099">
    <property type="entry name" value="ANL_N_sf"/>
</dbReference>
<name>A0A4P2PXP5_SORCE</name>